<feature type="compositionally biased region" description="Polar residues" evidence="2">
    <location>
        <begin position="391"/>
        <end position="403"/>
    </location>
</feature>
<dbReference type="AlphaFoldDB" id="A0A9P0CY24"/>
<dbReference type="PANTHER" id="PTHR47331:SF5">
    <property type="entry name" value="RIBONUCLEASE H"/>
    <property type="match status" value="1"/>
</dbReference>
<dbReference type="EMBL" id="OV651814">
    <property type="protein sequence ID" value="CAH1106787.1"/>
    <property type="molecule type" value="Genomic_DNA"/>
</dbReference>
<feature type="domain" description="DUF1758" evidence="3">
    <location>
        <begin position="453"/>
        <end position="592"/>
    </location>
</feature>
<evidence type="ECO:0000256" key="1">
    <source>
        <dbReference type="SAM" id="Coils"/>
    </source>
</evidence>
<keyword evidence="5" id="KW-1185">Reference proteome</keyword>
<proteinExistence type="predicted"/>
<dbReference type="PANTHER" id="PTHR47331">
    <property type="entry name" value="PHD-TYPE DOMAIN-CONTAINING PROTEIN"/>
    <property type="match status" value="1"/>
</dbReference>
<evidence type="ECO:0000313" key="5">
    <source>
        <dbReference type="Proteomes" id="UP001153636"/>
    </source>
</evidence>
<dbReference type="InterPro" id="IPR005312">
    <property type="entry name" value="DUF1759"/>
</dbReference>
<evidence type="ECO:0000256" key="2">
    <source>
        <dbReference type="SAM" id="MobiDB-lite"/>
    </source>
</evidence>
<protein>
    <recommendedName>
        <fullName evidence="3">DUF1758 domain-containing protein</fullName>
    </recommendedName>
</protein>
<dbReference type="Pfam" id="PF05585">
    <property type="entry name" value="DUF1758"/>
    <property type="match status" value="1"/>
</dbReference>
<reference evidence="4" key="1">
    <citation type="submission" date="2022-01" db="EMBL/GenBank/DDBJ databases">
        <authorList>
            <person name="King R."/>
        </authorList>
    </citation>
    <scope>NUCLEOTIDE SEQUENCE</scope>
</reference>
<dbReference type="OrthoDB" id="6715895at2759"/>
<feature type="region of interest" description="Disordered" evidence="2">
    <location>
        <begin position="391"/>
        <end position="423"/>
    </location>
</feature>
<gene>
    <name evidence="4" type="ORF">PSYICH_LOCUS6556</name>
</gene>
<dbReference type="InterPro" id="IPR008737">
    <property type="entry name" value="DUF1758"/>
</dbReference>
<dbReference type="Gene3D" id="2.40.70.10">
    <property type="entry name" value="Acid Proteases"/>
    <property type="match status" value="1"/>
</dbReference>
<dbReference type="Pfam" id="PF03564">
    <property type="entry name" value="DUF1759"/>
    <property type="match status" value="1"/>
</dbReference>
<evidence type="ECO:0000313" key="4">
    <source>
        <dbReference type="EMBL" id="CAH1106787.1"/>
    </source>
</evidence>
<sequence>MSDNEENGSKSTIIQGTSSKTVVQLESSDDKLKRVLSEREILVSKLTRFINFTKSAVEENLVELETRLDHVQNILFQFDNVQNQIESLDKNEMLLNNRESFENSYYKSVATARNVIIQMHANINQKGRLQGEAAAIIQDIELTDENYSVALQLLIDRYENKRVIVDKHVDDLFNIPDVVNESAVQLRRLIDSFKQHLRSLKALGEPTDSWDRLLIQLIKNKLDKTTRDRWQEVSHSQPQRAPPKLSELMEFLVCRCEFLESIEKTKNHSHKLISNSQTPTKNSHFKNHSQANRINHTFSAIQNTPETKSTVTCFYCNQSHAYSCTTFLKLALKDKYKEIMRLGLCINCLRKGHSKVQCSSGGCKTCHARHNTILHGTNTVETKTLLSSSATESNNECNSSPGTVDQDEPHQHSPCNNSTLTSSSAHSIKNDNLVLLSTAIIYIKDHVGNLHTARALLDVGSQSNYITTSLAKRLQLREQNVNISIFGVGQNSIGVFKQSFATIKSMQSTFEIKLPFLILPQITDQIPNVHFNLNHINIPSNISLADPTLNKPGKIDILLGAALFYDLLNHETISLGHGNPTLQSTQLGWILAGSINFPSDSKTQKTFCALTLNQQLVKFWELEETPTKKHLPLEENFCETFFKETTIRDSYGRFVVKLPFNESLDQLGDSKPAALKRLGSIEKRFERDTQYKRLYVDFINEYKTLNHMSLVGSNIDDNSFAFYLPHHGVKKESSSTTKLRVVYDGSATTDSGISLNQCLGIKPTINNHPSIIYNYRSNQVAIIRQSTTSIDPINCQSSVNQLQMNLSELNKCSLIGEKANKPVVKLSTLPLDIPHTILAAKITKGKFGESVLVELDHAVTFLPNRVTELYRPSIKHFTASRYAIVYRGAVDTGKPQPAASFEIIEN</sequence>
<accession>A0A9P0CY24</accession>
<keyword evidence="1" id="KW-0175">Coiled coil</keyword>
<dbReference type="InterPro" id="IPR021109">
    <property type="entry name" value="Peptidase_aspartic_dom_sf"/>
</dbReference>
<feature type="compositionally biased region" description="Polar residues" evidence="2">
    <location>
        <begin position="413"/>
        <end position="423"/>
    </location>
</feature>
<dbReference type="Proteomes" id="UP001153636">
    <property type="component" value="Chromosome 2"/>
</dbReference>
<evidence type="ECO:0000259" key="3">
    <source>
        <dbReference type="Pfam" id="PF05585"/>
    </source>
</evidence>
<feature type="coiled-coil region" evidence="1">
    <location>
        <begin position="54"/>
        <end position="98"/>
    </location>
</feature>
<name>A0A9P0CY24_9CUCU</name>
<organism evidence="4 5">
    <name type="scientific">Psylliodes chrysocephalus</name>
    <dbReference type="NCBI Taxonomy" id="3402493"/>
    <lineage>
        <taxon>Eukaryota</taxon>
        <taxon>Metazoa</taxon>
        <taxon>Ecdysozoa</taxon>
        <taxon>Arthropoda</taxon>
        <taxon>Hexapoda</taxon>
        <taxon>Insecta</taxon>
        <taxon>Pterygota</taxon>
        <taxon>Neoptera</taxon>
        <taxon>Endopterygota</taxon>
        <taxon>Coleoptera</taxon>
        <taxon>Polyphaga</taxon>
        <taxon>Cucujiformia</taxon>
        <taxon>Chrysomeloidea</taxon>
        <taxon>Chrysomelidae</taxon>
        <taxon>Galerucinae</taxon>
        <taxon>Alticini</taxon>
        <taxon>Psylliodes</taxon>
    </lineage>
</organism>